<keyword evidence="3" id="KW-1185">Reference proteome</keyword>
<name>A0ABS2DG75_9BACI</name>
<dbReference type="InterPro" id="IPR016181">
    <property type="entry name" value="Acyl_CoA_acyltransferase"/>
</dbReference>
<sequence length="264" mass="30413">MIRKLTEKDHELIWSFLSNESSMNLFILGDIEAFGYDKDFQELWGEFDELNQLKAVLLRFHQSWIPYANGVFDVDGFISIIKEHTGDDQIMLSGKEEIVRALEERNVLNLGRKQVTYFAECKTTENLSSYDDKKLVKKATIEDVDRIIDIRSSIAEFNLLPSAREILIQSMKSNVGRTYYTEDNSIITASASTTAEYSKAAMIVGVCTRKEYRRRGLASNVMEVLFREVLDEGKTLCLFYDNPEAGSIYKRLGFVDIGKWIMYR</sequence>
<feature type="domain" description="N-acetyltransferase" evidence="1">
    <location>
        <begin position="134"/>
        <end position="264"/>
    </location>
</feature>
<evidence type="ECO:0000313" key="3">
    <source>
        <dbReference type="Proteomes" id="UP001518925"/>
    </source>
</evidence>
<dbReference type="Gene3D" id="3.40.630.30">
    <property type="match status" value="1"/>
</dbReference>
<dbReference type="PROSITE" id="PS51186">
    <property type="entry name" value="GNAT"/>
    <property type="match status" value="1"/>
</dbReference>
<dbReference type="InterPro" id="IPR027365">
    <property type="entry name" value="GNAT_acetyltra_YdfB-like"/>
</dbReference>
<dbReference type="SUPFAM" id="SSF55729">
    <property type="entry name" value="Acyl-CoA N-acyltransferases (Nat)"/>
    <property type="match status" value="1"/>
</dbReference>
<gene>
    <name evidence="2" type="ORF">JR050_02455</name>
</gene>
<reference evidence="2 3" key="1">
    <citation type="submission" date="2021-02" db="EMBL/GenBank/DDBJ databases">
        <title>Bacillus sp. RD4P76, an endophyte from a halophyte.</title>
        <authorList>
            <person name="Sun J.-Q."/>
        </authorList>
    </citation>
    <scope>NUCLEOTIDE SEQUENCE [LARGE SCALE GENOMIC DNA]</scope>
    <source>
        <strain evidence="2 3">RD4P76</strain>
    </source>
</reference>
<dbReference type="Proteomes" id="UP001518925">
    <property type="component" value="Unassembled WGS sequence"/>
</dbReference>
<dbReference type="EMBL" id="JAFELM010000013">
    <property type="protein sequence ID" value="MBM6616543.1"/>
    <property type="molecule type" value="Genomic_DNA"/>
</dbReference>
<dbReference type="RefSeq" id="WP_204201931.1">
    <property type="nucleotide sequence ID" value="NZ_JAFELM010000013.1"/>
</dbReference>
<protein>
    <submittedName>
        <fullName evidence="2">GNAT family N-acetyltransferase</fullName>
    </submittedName>
</protein>
<proteinExistence type="predicted"/>
<dbReference type="InterPro" id="IPR000182">
    <property type="entry name" value="GNAT_dom"/>
</dbReference>
<comment type="caution">
    <text evidence="2">The sequence shown here is derived from an EMBL/GenBank/DDBJ whole genome shotgun (WGS) entry which is preliminary data.</text>
</comment>
<organism evidence="2 3">
    <name type="scientific">Bacillus suaedaesalsae</name>
    <dbReference type="NCBI Taxonomy" id="2810349"/>
    <lineage>
        <taxon>Bacteria</taxon>
        <taxon>Bacillati</taxon>
        <taxon>Bacillota</taxon>
        <taxon>Bacilli</taxon>
        <taxon>Bacillales</taxon>
        <taxon>Bacillaceae</taxon>
        <taxon>Bacillus</taxon>
    </lineage>
</organism>
<evidence type="ECO:0000259" key="1">
    <source>
        <dbReference type="PROSITE" id="PS51186"/>
    </source>
</evidence>
<accession>A0ABS2DG75</accession>
<dbReference type="Pfam" id="PF12746">
    <property type="entry name" value="GNAT_acetyltran"/>
    <property type="match status" value="1"/>
</dbReference>
<evidence type="ECO:0000313" key="2">
    <source>
        <dbReference type="EMBL" id="MBM6616543.1"/>
    </source>
</evidence>